<accession>A0A9P4UR08</accession>
<sequence length="353" mass="38604">MTPSSTPARPVTDHCRSGMFIAAYPDGAHWADHRQLRDHPPRRERMLTRGRVAAEFIRRSPGFVLQKVTKKQSYSEPLNRVQKCPSERRLVGHMVSIKAAKIERPSPLVRRLESAGAKESVIRNRSTGYHNTLAMHAMEQLNLAAADQHESAWFDPGLRTAWFDDDEDTDDDAKPTGQVELDAVEHRAASLARLEGCIEENVGCLAVGPEHVVHRPSSTYNSIDEIPTAIEQSIPGRSGADQRATWHSSVAHHAVAGKHVIPHPPSLTPAVGKTATPNTPAIKSATNNGRTTQSRHLGAVAHVSATQPLARHNMKHLRKSAPPSTSLYKAYRQPSALANSAPPNSCYHSCIGP</sequence>
<protein>
    <submittedName>
        <fullName evidence="1">Uncharacterized protein</fullName>
    </submittedName>
</protein>
<evidence type="ECO:0000313" key="2">
    <source>
        <dbReference type="Proteomes" id="UP000799441"/>
    </source>
</evidence>
<proteinExistence type="predicted"/>
<comment type="caution">
    <text evidence="1">The sequence shown here is derived from an EMBL/GenBank/DDBJ whole genome shotgun (WGS) entry which is preliminary data.</text>
</comment>
<dbReference type="Proteomes" id="UP000799441">
    <property type="component" value="Unassembled WGS sequence"/>
</dbReference>
<name>A0A9P4UR08_9PEZI</name>
<dbReference type="EMBL" id="MU003783">
    <property type="protein sequence ID" value="KAF2722338.1"/>
    <property type="molecule type" value="Genomic_DNA"/>
</dbReference>
<keyword evidence="2" id="KW-1185">Reference proteome</keyword>
<organism evidence="1 2">
    <name type="scientific">Polychaeton citri CBS 116435</name>
    <dbReference type="NCBI Taxonomy" id="1314669"/>
    <lineage>
        <taxon>Eukaryota</taxon>
        <taxon>Fungi</taxon>
        <taxon>Dikarya</taxon>
        <taxon>Ascomycota</taxon>
        <taxon>Pezizomycotina</taxon>
        <taxon>Dothideomycetes</taxon>
        <taxon>Dothideomycetidae</taxon>
        <taxon>Capnodiales</taxon>
        <taxon>Capnodiaceae</taxon>
        <taxon>Polychaeton</taxon>
    </lineage>
</organism>
<evidence type="ECO:0000313" key="1">
    <source>
        <dbReference type="EMBL" id="KAF2722338.1"/>
    </source>
</evidence>
<gene>
    <name evidence="1" type="ORF">K431DRAFT_302703</name>
</gene>
<reference evidence="1" key="1">
    <citation type="journal article" date="2020" name="Stud. Mycol.">
        <title>101 Dothideomycetes genomes: a test case for predicting lifestyles and emergence of pathogens.</title>
        <authorList>
            <person name="Haridas S."/>
            <person name="Albert R."/>
            <person name="Binder M."/>
            <person name="Bloem J."/>
            <person name="Labutti K."/>
            <person name="Salamov A."/>
            <person name="Andreopoulos B."/>
            <person name="Baker S."/>
            <person name="Barry K."/>
            <person name="Bills G."/>
            <person name="Bluhm B."/>
            <person name="Cannon C."/>
            <person name="Castanera R."/>
            <person name="Culley D."/>
            <person name="Daum C."/>
            <person name="Ezra D."/>
            <person name="Gonzalez J."/>
            <person name="Henrissat B."/>
            <person name="Kuo A."/>
            <person name="Liang C."/>
            <person name="Lipzen A."/>
            <person name="Lutzoni F."/>
            <person name="Magnuson J."/>
            <person name="Mondo S."/>
            <person name="Nolan M."/>
            <person name="Ohm R."/>
            <person name="Pangilinan J."/>
            <person name="Park H.-J."/>
            <person name="Ramirez L."/>
            <person name="Alfaro M."/>
            <person name="Sun H."/>
            <person name="Tritt A."/>
            <person name="Yoshinaga Y."/>
            <person name="Zwiers L.-H."/>
            <person name="Turgeon B."/>
            <person name="Goodwin S."/>
            <person name="Spatafora J."/>
            <person name="Crous P."/>
            <person name="Grigoriev I."/>
        </authorList>
    </citation>
    <scope>NUCLEOTIDE SEQUENCE</scope>
    <source>
        <strain evidence="1">CBS 116435</strain>
    </source>
</reference>
<dbReference type="AlphaFoldDB" id="A0A9P4UR08"/>